<dbReference type="GO" id="GO:0003725">
    <property type="term" value="F:double-stranded RNA binding"/>
    <property type="evidence" value="ECO:0007669"/>
    <property type="project" value="InterPro"/>
</dbReference>
<dbReference type="PANTHER" id="PTHR42959:SF1">
    <property type="entry name" value="CARBAMOYLTRANSFERASE HYPF"/>
    <property type="match status" value="1"/>
</dbReference>
<evidence type="ECO:0000256" key="9">
    <source>
        <dbReference type="PROSITE-ProRule" id="PRU00520"/>
    </source>
</evidence>
<dbReference type="Pfam" id="PF00708">
    <property type="entry name" value="Acylphosphatase"/>
    <property type="match status" value="1"/>
</dbReference>
<dbReference type="InterPro" id="IPR001792">
    <property type="entry name" value="Acylphosphatase-like_dom"/>
</dbReference>
<evidence type="ECO:0000256" key="5">
    <source>
        <dbReference type="ARBA" id="ARBA00022771"/>
    </source>
</evidence>
<comment type="pathway">
    <text evidence="1">Protein modification; [NiFe] hydrogenase maturation.</text>
</comment>
<dbReference type="InterPro" id="IPR043129">
    <property type="entry name" value="ATPase_NBD"/>
</dbReference>
<dbReference type="PROSITE" id="PS51160">
    <property type="entry name" value="ACYLPHOSPHATASE_3"/>
    <property type="match status" value="1"/>
</dbReference>
<keyword evidence="6" id="KW-0862">Zinc</keyword>
<name>A0A366I0V3_9FIRM</name>
<dbReference type="Pfam" id="PF17788">
    <property type="entry name" value="HypF_C"/>
    <property type="match status" value="1"/>
</dbReference>
<dbReference type="GO" id="GO:0051604">
    <property type="term" value="P:protein maturation"/>
    <property type="evidence" value="ECO:0007669"/>
    <property type="project" value="TreeGrafter"/>
</dbReference>
<feature type="domain" description="Acylphosphatase-like" evidence="10">
    <location>
        <begin position="22"/>
        <end position="108"/>
    </location>
</feature>
<dbReference type="PIRSF" id="PIRSF006256">
    <property type="entry name" value="CMPcnvr_hdrg_mat"/>
    <property type="match status" value="1"/>
</dbReference>
<evidence type="ECO:0000313" key="13">
    <source>
        <dbReference type="Proteomes" id="UP000253490"/>
    </source>
</evidence>
<feature type="domain" description="YrdC-like" evidence="11">
    <location>
        <begin position="218"/>
        <end position="403"/>
    </location>
</feature>
<dbReference type="Pfam" id="PF07503">
    <property type="entry name" value="zf-HYPF"/>
    <property type="match status" value="2"/>
</dbReference>
<comment type="catalytic activity">
    <reaction evidence="7">
        <text>C-terminal L-cysteinyl-[HypE protein] + carbamoyl phosphate + ATP + H2O = C-terminal S-carboxamide-L-cysteinyl-[HypE protein] + AMP + phosphate + diphosphate + H(+)</text>
        <dbReference type="Rhea" id="RHEA:55636"/>
        <dbReference type="Rhea" id="RHEA-COMP:14247"/>
        <dbReference type="Rhea" id="RHEA-COMP:14392"/>
        <dbReference type="ChEBI" id="CHEBI:15377"/>
        <dbReference type="ChEBI" id="CHEBI:15378"/>
        <dbReference type="ChEBI" id="CHEBI:30616"/>
        <dbReference type="ChEBI" id="CHEBI:33019"/>
        <dbReference type="ChEBI" id="CHEBI:43474"/>
        <dbReference type="ChEBI" id="CHEBI:58228"/>
        <dbReference type="ChEBI" id="CHEBI:76913"/>
        <dbReference type="ChEBI" id="CHEBI:139126"/>
        <dbReference type="ChEBI" id="CHEBI:456215"/>
    </reaction>
</comment>
<proteinExistence type="inferred from homology"/>
<dbReference type="SUPFAM" id="SSF53067">
    <property type="entry name" value="Actin-like ATPase domain"/>
    <property type="match status" value="1"/>
</dbReference>
<accession>A0A366I0V3</accession>
<protein>
    <recommendedName>
        <fullName evidence="8">Carbamoyltransferase</fullName>
        <ecNumber evidence="8">6.2.-.-</ecNumber>
    </recommendedName>
</protein>
<evidence type="ECO:0000256" key="4">
    <source>
        <dbReference type="ARBA" id="ARBA00022723"/>
    </source>
</evidence>
<dbReference type="Gene3D" id="3.30.420.40">
    <property type="match status" value="1"/>
</dbReference>
<dbReference type="SUPFAM" id="SSF55821">
    <property type="entry name" value="YrdC/RibB"/>
    <property type="match status" value="1"/>
</dbReference>
<gene>
    <name evidence="12" type="ORF">DES36_11511</name>
</gene>
<dbReference type="GO" id="GO:0008270">
    <property type="term" value="F:zinc ion binding"/>
    <property type="evidence" value="ECO:0007669"/>
    <property type="project" value="UniProtKB-KW"/>
</dbReference>
<dbReference type="InterPro" id="IPR055128">
    <property type="entry name" value="HypF_C_2"/>
</dbReference>
<dbReference type="PROSITE" id="PS51163">
    <property type="entry name" value="YRDC"/>
    <property type="match status" value="1"/>
</dbReference>
<keyword evidence="12" id="KW-0808">Transferase</keyword>
<evidence type="ECO:0000256" key="3">
    <source>
        <dbReference type="ARBA" id="ARBA00022598"/>
    </source>
</evidence>
<dbReference type="NCBIfam" id="TIGR00143">
    <property type="entry name" value="hypF"/>
    <property type="match status" value="1"/>
</dbReference>
<evidence type="ECO:0000259" key="11">
    <source>
        <dbReference type="PROSITE" id="PS51163"/>
    </source>
</evidence>
<evidence type="ECO:0000256" key="1">
    <source>
        <dbReference type="ARBA" id="ARBA00004711"/>
    </source>
</evidence>
<evidence type="ECO:0000256" key="7">
    <source>
        <dbReference type="ARBA" id="ARBA00048220"/>
    </source>
</evidence>
<dbReference type="Pfam" id="PF01300">
    <property type="entry name" value="Sua5_yciO_yrdC"/>
    <property type="match status" value="1"/>
</dbReference>
<reference evidence="12 13" key="1">
    <citation type="submission" date="2018-06" db="EMBL/GenBank/DDBJ databases">
        <title>Genomic Encyclopedia of Type Strains, Phase IV (KMG-IV): sequencing the most valuable type-strain genomes for metagenomic binning, comparative biology and taxonomic classification.</title>
        <authorList>
            <person name="Goeker M."/>
        </authorList>
    </citation>
    <scope>NUCLEOTIDE SEQUENCE [LARGE SCALE GENOMIC DNA]</scope>
    <source>
        <strain evidence="12 13">DSM 22112</strain>
    </source>
</reference>
<dbReference type="InterPro" id="IPR036046">
    <property type="entry name" value="Acylphosphatase-like_dom_sf"/>
</dbReference>
<dbReference type="Gene3D" id="3.90.870.50">
    <property type="match status" value="1"/>
</dbReference>
<dbReference type="Pfam" id="PF22521">
    <property type="entry name" value="HypF_C_2"/>
    <property type="match status" value="1"/>
</dbReference>
<evidence type="ECO:0000256" key="8">
    <source>
        <dbReference type="PIRNR" id="PIRNR006256"/>
    </source>
</evidence>
<comment type="caution">
    <text evidence="12">The sequence shown here is derived from an EMBL/GenBank/DDBJ whole genome shotgun (WGS) entry which is preliminary data.</text>
</comment>
<keyword evidence="4" id="KW-0479">Metal-binding</keyword>
<dbReference type="InterPro" id="IPR006070">
    <property type="entry name" value="Sua5-like_dom"/>
</dbReference>
<comment type="catalytic activity">
    <reaction evidence="9">
        <text>an acyl phosphate + H2O = a carboxylate + phosphate + H(+)</text>
        <dbReference type="Rhea" id="RHEA:14965"/>
        <dbReference type="ChEBI" id="CHEBI:15377"/>
        <dbReference type="ChEBI" id="CHEBI:15378"/>
        <dbReference type="ChEBI" id="CHEBI:29067"/>
        <dbReference type="ChEBI" id="CHEBI:43474"/>
        <dbReference type="ChEBI" id="CHEBI:59918"/>
        <dbReference type="EC" id="3.6.1.7"/>
    </reaction>
</comment>
<dbReference type="InterPro" id="IPR041440">
    <property type="entry name" value="HypF_C"/>
</dbReference>
<evidence type="ECO:0000313" key="12">
    <source>
        <dbReference type="EMBL" id="RBP61013.1"/>
    </source>
</evidence>
<dbReference type="EMBL" id="QNRX01000015">
    <property type="protein sequence ID" value="RBP61013.1"/>
    <property type="molecule type" value="Genomic_DNA"/>
</dbReference>
<evidence type="ECO:0000259" key="10">
    <source>
        <dbReference type="PROSITE" id="PS51160"/>
    </source>
</evidence>
<dbReference type="InterPro" id="IPR017945">
    <property type="entry name" value="DHBP_synth_RibB-like_a/b_dom"/>
</dbReference>
<keyword evidence="9" id="KW-0378">Hydrolase</keyword>
<comment type="similarity">
    <text evidence="2 8">Belongs to the carbamoyltransferase HypF family.</text>
</comment>
<dbReference type="FunFam" id="3.30.420.40:FF:000124">
    <property type="entry name" value="Carbamoyltransferase HypF"/>
    <property type="match status" value="1"/>
</dbReference>
<dbReference type="Gene3D" id="3.30.110.120">
    <property type="match status" value="1"/>
</dbReference>
<dbReference type="RefSeq" id="WP_341473004.1">
    <property type="nucleotide sequence ID" value="NZ_RXYD01000001.1"/>
</dbReference>
<dbReference type="GO" id="GO:0016743">
    <property type="term" value="F:carboxyl- or carbamoyltransferase activity"/>
    <property type="evidence" value="ECO:0007669"/>
    <property type="project" value="UniProtKB-UniRule"/>
</dbReference>
<dbReference type="Proteomes" id="UP000253490">
    <property type="component" value="Unassembled WGS sequence"/>
</dbReference>
<feature type="active site" evidence="9">
    <location>
        <position position="37"/>
    </location>
</feature>
<dbReference type="GO" id="GO:0003998">
    <property type="term" value="F:acylphosphatase activity"/>
    <property type="evidence" value="ECO:0007669"/>
    <property type="project" value="UniProtKB-EC"/>
</dbReference>
<dbReference type="UniPathway" id="UPA00335"/>
<sequence length="765" mass="86608">MQLSRVFKVRPLKCRGQSSKRRYVLEIQGLVQGIGYRPYVYKQGIKFRINGWVSNRGSALVADIEGECADIKTFLKKIIKEPPKLAYIQKVKVIPKKIKGYEEFKIIKSSSGENEVKFIAHDVATCAECLSDILNPSSPRYGYAFTNCTSCGPRYSIVKELPYDRINTTMKSFEMCPDCEREYNDPNNRRFHAQPNCCPKCGPSLRLVDSKGKDLLSDNPIKDCVCFINKGKIAAIKGLGGFHLACQAENIEAIELLRKRKNRPHKPFAIMVKDIEMAKKLAHMTKEEEQVLLSNKRPILLLNKREPSLLPENIAPNTKKIGIMLPYTPLHCLLFKEGISSLVMTSGNISGGPIQYENDKAINSLRNIADLFLIHNRRINIPVEDSVVKVMDHKEMIIRGARSYTPYIINMKINHEILAAGAEQKNTFCLSKNGYGYMSQYLGDLKELNAYSTYEKAINNLERILEFTPDMVAFDLQSQIHSKYPWTKKVYIQHHHAHMVSCMVEHKLFGPVIGVIFDGTGLGTDESIWGGEFFVGTRDYFERVGHLKYITIQGGEQAIREPWRVALSYLHCINYDKNQVLKGIDEEAINLVTQALERQVNCFKTSSMGRFFDGVSSLLNIRHHITYDAQGAIELQNILDASIKEGYEYSIIEKDNTYQMDYESILLGILKDIEEKVPNSVISAKFHNAITNATVELVCKISKEYRIKQVVLSGGVFQNDYLLLDCLRKLKECGFVVYYNQQIPINDSGISVGQLAIADAVGGKS</sequence>
<dbReference type="InterPro" id="IPR051060">
    <property type="entry name" value="Carbamoyltrans_HypF-like"/>
</dbReference>
<dbReference type="GO" id="GO:0016874">
    <property type="term" value="F:ligase activity"/>
    <property type="evidence" value="ECO:0007669"/>
    <property type="project" value="UniProtKB-UniRule"/>
</dbReference>
<dbReference type="InterPro" id="IPR004421">
    <property type="entry name" value="Carbamoyltransferase_HypF"/>
</dbReference>
<keyword evidence="13" id="KW-1185">Reference proteome</keyword>
<evidence type="ECO:0000256" key="2">
    <source>
        <dbReference type="ARBA" id="ARBA00008097"/>
    </source>
</evidence>
<dbReference type="PANTHER" id="PTHR42959">
    <property type="entry name" value="CARBAMOYLTRANSFERASE"/>
    <property type="match status" value="1"/>
</dbReference>
<dbReference type="SUPFAM" id="SSF54975">
    <property type="entry name" value="Acylphosphatase/BLUF domain-like"/>
    <property type="match status" value="1"/>
</dbReference>
<dbReference type="InterPro" id="IPR011125">
    <property type="entry name" value="Znf_HypF"/>
</dbReference>
<dbReference type="AlphaFoldDB" id="A0A366I0V3"/>
<organism evidence="12 13">
    <name type="scientific">Alkalibaculum bacchi</name>
    <dbReference type="NCBI Taxonomy" id="645887"/>
    <lineage>
        <taxon>Bacteria</taxon>
        <taxon>Bacillati</taxon>
        <taxon>Bacillota</taxon>
        <taxon>Clostridia</taxon>
        <taxon>Eubacteriales</taxon>
        <taxon>Eubacteriaceae</taxon>
        <taxon>Alkalibaculum</taxon>
    </lineage>
</organism>
<dbReference type="EC" id="6.2.-.-" evidence="8"/>
<keyword evidence="5" id="KW-0863">Zinc-finger</keyword>
<feature type="active site" evidence="9">
    <location>
        <position position="55"/>
    </location>
</feature>
<dbReference type="Gene3D" id="3.30.420.360">
    <property type="match status" value="1"/>
</dbReference>
<keyword evidence="3" id="KW-0436">Ligase</keyword>
<evidence type="ECO:0000256" key="6">
    <source>
        <dbReference type="ARBA" id="ARBA00022833"/>
    </source>
</evidence>